<keyword evidence="3" id="KW-1185">Reference proteome</keyword>
<feature type="transmembrane region" description="Helical" evidence="1">
    <location>
        <begin position="7"/>
        <end position="25"/>
    </location>
</feature>
<gene>
    <name evidence="2" type="ORF">A8806_11684</name>
</gene>
<accession>A0A2Y9CAN1</accession>
<dbReference type="OrthoDB" id="1957654at2"/>
<keyword evidence="1" id="KW-0472">Membrane</keyword>
<keyword evidence="1" id="KW-0812">Transmembrane</keyword>
<comment type="caution">
    <text evidence="2">The sequence shown here is derived from an EMBL/GenBank/DDBJ whole genome shotgun (WGS) entry which is preliminary data.</text>
</comment>
<proteinExistence type="predicted"/>
<organism evidence="2 3">
    <name type="scientific">Faecalicatena orotica</name>
    <dbReference type="NCBI Taxonomy" id="1544"/>
    <lineage>
        <taxon>Bacteria</taxon>
        <taxon>Bacillati</taxon>
        <taxon>Bacillota</taxon>
        <taxon>Clostridia</taxon>
        <taxon>Lachnospirales</taxon>
        <taxon>Lachnospiraceae</taxon>
        <taxon>Faecalicatena</taxon>
    </lineage>
</organism>
<dbReference type="EMBL" id="QGDL01000016">
    <property type="protein sequence ID" value="PWJ22908.1"/>
    <property type="molecule type" value="Genomic_DNA"/>
</dbReference>
<evidence type="ECO:0000313" key="2">
    <source>
        <dbReference type="EMBL" id="PWJ22908.1"/>
    </source>
</evidence>
<evidence type="ECO:0000313" key="3">
    <source>
        <dbReference type="Proteomes" id="UP000245845"/>
    </source>
</evidence>
<reference evidence="2 3" key="1">
    <citation type="submission" date="2018-05" db="EMBL/GenBank/DDBJ databases">
        <title>The Hungate 1000. A catalogue of reference genomes from the rumen microbiome.</title>
        <authorList>
            <person name="Kelly W."/>
        </authorList>
    </citation>
    <scope>NUCLEOTIDE SEQUENCE [LARGE SCALE GENOMIC DNA]</scope>
    <source>
        <strain evidence="2 3">NLAE-zl-C242</strain>
    </source>
</reference>
<keyword evidence="1" id="KW-1133">Transmembrane helix</keyword>
<feature type="transmembrane region" description="Helical" evidence="1">
    <location>
        <begin position="31"/>
        <end position="52"/>
    </location>
</feature>
<dbReference type="AlphaFoldDB" id="A0A2Y9CAN1"/>
<evidence type="ECO:0000256" key="1">
    <source>
        <dbReference type="SAM" id="Phobius"/>
    </source>
</evidence>
<dbReference type="Proteomes" id="UP000245845">
    <property type="component" value="Unassembled WGS sequence"/>
</dbReference>
<sequence>MKKVQLVSIIVLIIALVIMVVNIFLAPLADWIVRVDGVILLIGIFFLSYSTVKCHNRSR</sequence>
<protein>
    <submittedName>
        <fullName evidence="2">Uncharacterized protein</fullName>
    </submittedName>
</protein>
<name>A0A2Y9CAN1_9FIRM</name>